<reference evidence="1 2" key="1">
    <citation type="submission" date="2023-11" db="EMBL/GenBank/DDBJ databases">
        <authorList>
            <person name="Okamura Y."/>
        </authorList>
    </citation>
    <scope>NUCLEOTIDE SEQUENCE [LARGE SCALE GENOMIC DNA]</scope>
</reference>
<dbReference type="Gene3D" id="3.90.280.10">
    <property type="entry name" value="PEBP-like"/>
    <property type="match status" value="1"/>
</dbReference>
<comment type="caution">
    <text evidence="1">The sequence shown here is derived from an EMBL/GenBank/DDBJ whole genome shotgun (WGS) entry which is preliminary data.</text>
</comment>
<organism evidence="1 2">
    <name type="scientific">Leptosia nina</name>
    <dbReference type="NCBI Taxonomy" id="320188"/>
    <lineage>
        <taxon>Eukaryota</taxon>
        <taxon>Metazoa</taxon>
        <taxon>Ecdysozoa</taxon>
        <taxon>Arthropoda</taxon>
        <taxon>Hexapoda</taxon>
        <taxon>Insecta</taxon>
        <taxon>Pterygota</taxon>
        <taxon>Neoptera</taxon>
        <taxon>Endopterygota</taxon>
        <taxon>Lepidoptera</taxon>
        <taxon>Glossata</taxon>
        <taxon>Ditrysia</taxon>
        <taxon>Papilionoidea</taxon>
        <taxon>Pieridae</taxon>
        <taxon>Pierinae</taxon>
        <taxon>Leptosia</taxon>
    </lineage>
</organism>
<gene>
    <name evidence="1" type="ORF">LNINA_LOCUS1466</name>
</gene>
<dbReference type="PANTHER" id="PTHR11362">
    <property type="entry name" value="PHOSPHATIDYLETHANOLAMINE-BINDING PROTEIN"/>
    <property type="match status" value="1"/>
</dbReference>
<proteinExistence type="predicted"/>
<name>A0AAV1IXK1_9NEOP</name>
<dbReference type="SUPFAM" id="SSF49777">
    <property type="entry name" value="PEBP-like"/>
    <property type="match status" value="1"/>
</dbReference>
<evidence type="ECO:0000313" key="2">
    <source>
        <dbReference type="Proteomes" id="UP001497472"/>
    </source>
</evidence>
<dbReference type="PANTHER" id="PTHR11362:SF82">
    <property type="entry name" value="PHOSPHATIDYLETHANOLAMINE-BINDING PROTEIN 4"/>
    <property type="match status" value="1"/>
</dbReference>
<dbReference type="InterPro" id="IPR008914">
    <property type="entry name" value="PEBP"/>
</dbReference>
<dbReference type="InterPro" id="IPR035810">
    <property type="entry name" value="PEBP_euk"/>
</dbReference>
<evidence type="ECO:0000313" key="1">
    <source>
        <dbReference type="EMBL" id="CAK1541485.1"/>
    </source>
</evidence>
<sequence length="199" mass="22180">MFLSEVLGEQCLQSSLILPPEEKLDVVETFKKTGVTDDYLPVPPSGNLELILSSKQVPLGGIISPTLSYNFTLPIFHYSGVKKGELYTIFMLDIDWPSRDNPRERSFINGIVVNNPSDNLLGGDLVVAFTPAVPEVNSGYHRYVALLYKQNDVIDADTMDMLKLARIKYRFSAVDFASKYNLGNPLAGTMFFARYVSCP</sequence>
<keyword evidence="2" id="KW-1185">Reference proteome</keyword>
<dbReference type="AlphaFoldDB" id="A0AAV1IXK1"/>
<accession>A0AAV1IXK1</accession>
<dbReference type="CDD" id="cd00866">
    <property type="entry name" value="PEBP_euk"/>
    <property type="match status" value="1"/>
</dbReference>
<dbReference type="Proteomes" id="UP001497472">
    <property type="component" value="Unassembled WGS sequence"/>
</dbReference>
<protein>
    <submittedName>
        <fullName evidence="1">Uncharacterized protein</fullName>
    </submittedName>
</protein>
<dbReference type="Pfam" id="PF01161">
    <property type="entry name" value="PBP"/>
    <property type="match status" value="1"/>
</dbReference>
<dbReference type="InterPro" id="IPR036610">
    <property type="entry name" value="PEBP-like_sf"/>
</dbReference>
<dbReference type="EMBL" id="CAVLEF010000002">
    <property type="protein sequence ID" value="CAK1541485.1"/>
    <property type="molecule type" value="Genomic_DNA"/>
</dbReference>